<dbReference type="AlphaFoldDB" id="A0A6V7DR88"/>
<evidence type="ECO:0000313" key="2">
    <source>
        <dbReference type="EMBL" id="MDV7248607.1"/>
    </source>
</evidence>
<protein>
    <submittedName>
        <fullName evidence="1">Uncharacterized protein</fullName>
    </submittedName>
</protein>
<gene>
    <name evidence="1" type="ORF">CFBP498_26410</name>
    <name evidence="2" type="ORF">R4K57_09340</name>
</gene>
<dbReference type="Proteomes" id="UP000515406">
    <property type="component" value="Chromosome"/>
</dbReference>
<proteinExistence type="predicted"/>
<dbReference type="Proteomes" id="UP001187425">
    <property type="component" value="Unassembled WGS sequence"/>
</dbReference>
<evidence type="ECO:0000313" key="3">
    <source>
        <dbReference type="Proteomes" id="UP000515406"/>
    </source>
</evidence>
<dbReference type="RefSeq" id="WP_180313788.1">
    <property type="nucleotide sequence ID" value="NZ_JAJTZO010000028.1"/>
</dbReference>
<dbReference type="EMBL" id="JAWMQI010000028">
    <property type="protein sequence ID" value="MDV7248607.1"/>
    <property type="molecule type" value="Genomic_DNA"/>
</dbReference>
<dbReference type="EMBL" id="LR828257">
    <property type="protein sequence ID" value="CAD0339167.1"/>
    <property type="molecule type" value="Genomic_DNA"/>
</dbReference>
<accession>A0A6V7DR88</accession>
<sequence>MTCQRSDIYWRDALYNAVSQMPGNVRAAAAYLTERRGKTIAAESLRKKLRGLEGESLSMEMAEMLTEWMQELSAGQALATCWIQSLGAQFELAMDFVPPAPEHGWPDEVAAIQAKLLHVAKHAGRLSGVALEALDDAHLSLQEADLMVDELQAIRTMCHRLERNVRRAAAKGRKRG</sequence>
<dbReference type="EMBL" id="LR828257">
    <property type="protein sequence ID" value="CAD0339176.1"/>
    <property type="molecule type" value="Genomic_DNA"/>
</dbReference>
<keyword evidence="3" id="KW-1185">Reference proteome</keyword>
<reference evidence="1 3" key="1">
    <citation type="submission" date="2020-07" db="EMBL/GenBank/DDBJ databases">
        <authorList>
            <person name="Pothier F. J."/>
        </authorList>
    </citation>
    <scope>NUCLEOTIDE SEQUENCE [LARGE SCALE GENOMIC DNA]</scope>
    <source>
        <strain evidence="1 3">CFBP 498</strain>
    </source>
</reference>
<name>A0A6V7DR88_9XANT</name>
<reference evidence="2 4" key="2">
    <citation type="submission" date="2023-10" db="EMBL/GenBank/DDBJ databases">
        <title>A new tool for lettuce pathogen research.</title>
        <authorList>
            <person name="Horton K.N."/>
            <person name="Cseke L.J."/>
            <person name="Badiwe M."/>
            <person name="Tesfaye D."/>
            <person name="Klein A."/>
            <person name="Su J."/>
            <person name="Potnis N."/>
            <person name="Gassmann W."/>
        </authorList>
    </citation>
    <scope>NUCLEOTIDE SEQUENCE [LARGE SCALE GENOMIC DNA]</scope>
    <source>
        <strain evidence="2 4">JSKH1901</strain>
    </source>
</reference>
<evidence type="ECO:0000313" key="1">
    <source>
        <dbReference type="EMBL" id="CAD0339167.1"/>
    </source>
</evidence>
<evidence type="ECO:0000313" key="4">
    <source>
        <dbReference type="Proteomes" id="UP001187425"/>
    </source>
</evidence>
<organism evidence="1 3">
    <name type="scientific">Xanthomonas hortorum pv. vitians</name>
    <dbReference type="NCBI Taxonomy" id="83224"/>
    <lineage>
        <taxon>Bacteria</taxon>
        <taxon>Pseudomonadati</taxon>
        <taxon>Pseudomonadota</taxon>
        <taxon>Gammaproteobacteria</taxon>
        <taxon>Lysobacterales</taxon>
        <taxon>Lysobacteraceae</taxon>
        <taxon>Xanthomonas</taxon>
    </lineage>
</organism>